<organism evidence="2 3">
    <name type="scientific">Streptomyces monticola</name>
    <dbReference type="NCBI Taxonomy" id="2666263"/>
    <lineage>
        <taxon>Bacteria</taxon>
        <taxon>Bacillati</taxon>
        <taxon>Actinomycetota</taxon>
        <taxon>Actinomycetes</taxon>
        <taxon>Kitasatosporales</taxon>
        <taxon>Streptomycetaceae</taxon>
        <taxon>Streptomyces</taxon>
    </lineage>
</organism>
<evidence type="ECO:0000313" key="3">
    <source>
        <dbReference type="Proteomes" id="UP001596523"/>
    </source>
</evidence>
<dbReference type="EMBL" id="JBHTCF010000014">
    <property type="protein sequence ID" value="MFC7308165.1"/>
    <property type="molecule type" value="Genomic_DNA"/>
</dbReference>
<feature type="transmembrane region" description="Helical" evidence="1">
    <location>
        <begin position="57"/>
        <end position="74"/>
    </location>
</feature>
<keyword evidence="1" id="KW-0472">Membrane</keyword>
<comment type="caution">
    <text evidence="2">The sequence shown here is derived from an EMBL/GenBank/DDBJ whole genome shotgun (WGS) entry which is preliminary data.</text>
</comment>
<keyword evidence="3" id="KW-1185">Reference proteome</keyword>
<keyword evidence="1" id="KW-0812">Transmembrane</keyword>
<protein>
    <recommendedName>
        <fullName evidence="4">DUF423 domain-containing protein</fullName>
    </recommendedName>
</protein>
<name>A0ABW2JRF0_9ACTN</name>
<dbReference type="RefSeq" id="WP_381835905.1">
    <property type="nucleotide sequence ID" value="NZ_JBHTCF010000014.1"/>
</dbReference>
<evidence type="ECO:0008006" key="4">
    <source>
        <dbReference type="Google" id="ProtNLM"/>
    </source>
</evidence>
<dbReference type="Proteomes" id="UP001596523">
    <property type="component" value="Unassembled WGS sequence"/>
</dbReference>
<evidence type="ECO:0000256" key="1">
    <source>
        <dbReference type="SAM" id="Phobius"/>
    </source>
</evidence>
<evidence type="ECO:0000313" key="2">
    <source>
        <dbReference type="EMBL" id="MFC7308165.1"/>
    </source>
</evidence>
<keyword evidence="1" id="KW-1133">Transmembrane helix</keyword>
<feature type="transmembrane region" description="Helical" evidence="1">
    <location>
        <begin position="112"/>
        <end position="130"/>
    </location>
</feature>
<proteinExistence type="predicted"/>
<sequence>MTDIIRERLGVCVTLAGIAAAAPSVWHTATHITDATYRSPRLRYGERHVQYHMAREVLVTTGALTAVGIGALAGPGRSSGLWSAMAAAAGGYCAAMWSGGPATGVWAPNRKAFLVHATATAGLLGGVALLRPAGSR</sequence>
<reference evidence="3" key="1">
    <citation type="journal article" date="2019" name="Int. J. Syst. Evol. Microbiol.">
        <title>The Global Catalogue of Microorganisms (GCM) 10K type strain sequencing project: providing services to taxonomists for standard genome sequencing and annotation.</title>
        <authorList>
            <consortium name="The Broad Institute Genomics Platform"/>
            <consortium name="The Broad Institute Genome Sequencing Center for Infectious Disease"/>
            <person name="Wu L."/>
            <person name="Ma J."/>
        </authorList>
    </citation>
    <scope>NUCLEOTIDE SEQUENCE [LARGE SCALE GENOMIC DNA]</scope>
    <source>
        <strain evidence="3">SYNS20</strain>
    </source>
</reference>
<accession>A0ABW2JRF0</accession>
<gene>
    <name evidence="2" type="ORF">ACFQVC_28575</name>
</gene>
<feature type="transmembrane region" description="Helical" evidence="1">
    <location>
        <begin position="81"/>
        <end position="100"/>
    </location>
</feature>